<dbReference type="PANTHER" id="PTHR33676">
    <property type="entry name" value="COLD REGULATED PROTEIN 27"/>
    <property type="match status" value="1"/>
</dbReference>
<protein>
    <submittedName>
        <fullName evidence="2">Uncharacterized protein</fullName>
    </submittedName>
</protein>
<dbReference type="InterPro" id="IPR044678">
    <property type="entry name" value="COR27/28"/>
</dbReference>
<feature type="region of interest" description="Disordered" evidence="1">
    <location>
        <begin position="150"/>
        <end position="193"/>
    </location>
</feature>
<keyword evidence="3" id="KW-1185">Reference proteome</keyword>
<feature type="region of interest" description="Disordered" evidence="1">
    <location>
        <begin position="1"/>
        <end position="46"/>
    </location>
</feature>
<evidence type="ECO:0000313" key="2">
    <source>
        <dbReference type="EMBL" id="URE07266.1"/>
    </source>
</evidence>
<dbReference type="GO" id="GO:0042752">
    <property type="term" value="P:regulation of circadian rhythm"/>
    <property type="evidence" value="ECO:0007669"/>
    <property type="project" value="InterPro"/>
</dbReference>
<dbReference type="Proteomes" id="UP001055439">
    <property type="component" value="Chromosome 5"/>
</dbReference>
<feature type="region of interest" description="Disordered" evidence="1">
    <location>
        <begin position="205"/>
        <end position="227"/>
    </location>
</feature>
<gene>
    <name evidence="2" type="ORF">MUK42_20482</name>
</gene>
<dbReference type="EMBL" id="CP097507">
    <property type="protein sequence ID" value="URE07266.1"/>
    <property type="molecule type" value="Genomic_DNA"/>
</dbReference>
<name>A0A9E7K7F6_9LILI</name>
<dbReference type="AlphaFoldDB" id="A0A9E7K7F6"/>
<dbReference type="GO" id="GO:0009409">
    <property type="term" value="P:response to cold"/>
    <property type="evidence" value="ECO:0007669"/>
    <property type="project" value="InterPro"/>
</dbReference>
<evidence type="ECO:0000256" key="1">
    <source>
        <dbReference type="SAM" id="MobiDB-lite"/>
    </source>
</evidence>
<accession>A0A9E7K7F6</accession>
<organism evidence="2 3">
    <name type="scientific">Musa troglodytarum</name>
    <name type="common">fe'i banana</name>
    <dbReference type="NCBI Taxonomy" id="320322"/>
    <lineage>
        <taxon>Eukaryota</taxon>
        <taxon>Viridiplantae</taxon>
        <taxon>Streptophyta</taxon>
        <taxon>Embryophyta</taxon>
        <taxon>Tracheophyta</taxon>
        <taxon>Spermatophyta</taxon>
        <taxon>Magnoliopsida</taxon>
        <taxon>Liliopsida</taxon>
        <taxon>Zingiberales</taxon>
        <taxon>Musaceae</taxon>
        <taxon>Musa</taxon>
    </lineage>
</organism>
<sequence length="308" mass="35188">MVDSVEAIQAPKPGEAISSTPTRENPRQVNPGSEESVLKSPKNPIPARSEWTDELHNLSLSSMDSSFLDQLYNNENRSNDLLGCLPIVTRNPTTKGLALGSNCLVSCQFKVLQNGCWQTHNFDRKRIRFEIKNETLHLLENPWIQHFTSRSRPLNQTDSKELTSRARHSGRPTSPKQQHPFCSHNWHRDPRGVNAEVSDQNFVDMESEEEHRTRMARGKRAKTEGSKAPIKDEQLPAPTLMKMDNITCTPYVPQVGMDAWRRHRSLDITSRVRHVTVTQVEPSVIFTVDLWPNDTSREKVHEHEFGKT</sequence>
<dbReference type="PANTHER" id="PTHR33676:SF3">
    <property type="entry name" value="COLD-REGULATED PROTEIN 27"/>
    <property type="match status" value="1"/>
</dbReference>
<proteinExistence type="predicted"/>
<feature type="compositionally biased region" description="Polar residues" evidence="1">
    <location>
        <begin position="17"/>
        <end position="33"/>
    </location>
</feature>
<reference evidence="2" key="1">
    <citation type="submission" date="2022-05" db="EMBL/GenBank/DDBJ databases">
        <title>The Musa troglodytarum L. genome provides insights into the mechanism of non-climacteric behaviour and enrichment of carotenoids.</title>
        <authorList>
            <person name="Wang J."/>
        </authorList>
    </citation>
    <scope>NUCLEOTIDE SEQUENCE</scope>
    <source>
        <tissue evidence="2">Leaf</tissue>
    </source>
</reference>
<evidence type="ECO:0000313" key="3">
    <source>
        <dbReference type="Proteomes" id="UP001055439"/>
    </source>
</evidence>
<dbReference type="OrthoDB" id="1923282at2759"/>